<evidence type="ECO:0000313" key="1">
    <source>
        <dbReference type="EMBL" id="MBP0902233.1"/>
    </source>
</evidence>
<comment type="caution">
    <text evidence="1">The sequence shown here is derived from an EMBL/GenBank/DDBJ whole genome shotgun (WGS) entry which is preliminary data.</text>
</comment>
<gene>
    <name evidence="1" type="ORF">J8H85_00205</name>
</gene>
<accession>A0ABS4BPA0</accession>
<sequence>MLQAILPSMDMGCEFQKITAIYSHYQEHKSFDGDSFFEFIMEDYVLGEEGSKEHHEDSNHHEAPLHNSHQCSHIAYFITYQSQFVLENFNFSENIRFDYYNAFFSSAYLDTLFQPPRV</sequence>
<name>A0ABS4BPA0_9FLAO</name>
<dbReference type="EMBL" id="JAGJCB010000001">
    <property type="protein sequence ID" value="MBP0902233.1"/>
    <property type="molecule type" value="Genomic_DNA"/>
</dbReference>
<reference evidence="1 2" key="1">
    <citation type="submission" date="2021-04" db="EMBL/GenBank/DDBJ databases">
        <title>Mariniflexile gromovii gen. nov., sp. nov., a gliding bacterium isolated from the sea urchin Strongylocentrotus intermedius.</title>
        <authorList>
            <person name="Ko S."/>
            <person name="Le V."/>
            <person name="Ahn C.-Y."/>
            <person name="Oh H.-M."/>
        </authorList>
    </citation>
    <scope>NUCLEOTIDE SEQUENCE [LARGE SCALE GENOMIC DNA]</scope>
    <source>
        <strain evidence="1 2">KCTC 12570</strain>
    </source>
</reference>
<dbReference type="Proteomes" id="UP000670776">
    <property type="component" value="Unassembled WGS sequence"/>
</dbReference>
<evidence type="ECO:0000313" key="2">
    <source>
        <dbReference type="Proteomes" id="UP000670776"/>
    </source>
</evidence>
<dbReference type="RefSeq" id="WP_209651494.1">
    <property type="nucleotide sequence ID" value="NZ_JAGJCB010000001.1"/>
</dbReference>
<protein>
    <submittedName>
        <fullName evidence="1">Uncharacterized protein</fullName>
    </submittedName>
</protein>
<keyword evidence="2" id="KW-1185">Reference proteome</keyword>
<proteinExistence type="predicted"/>
<organism evidence="1 2">
    <name type="scientific">Mariniflexile gromovii</name>
    <dbReference type="NCBI Taxonomy" id="362523"/>
    <lineage>
        <taxon>Bacteria</taxon>
        <taxon>Pseudomonadati</taxon>
        <taxon>Bacteroidota</taxon>
        <taxon>Flavobacteriia</taxon>
        <taxon>Flavobacteriales</taxon>
        <taxon>Flavobacteriaceae</taxon>
        <taxon>Mariniflexile</taxon>
    </lineage>
</organism>